<comment type="caution">
    <text evidence="2">The sequence shown here is derived from an EMBL/GenBank/DDBJ whole genome shotgun (WGS) entry which is preliminary data.</text>
</comment>
<evidence type="ECO:0000313" key="2">
    <source>
        <dbReference type="EMBL" id="NXG44280.1"/>
    </source>
</evidence>
<dbReference type="PANTHER" id="PTHR33861">
    <property type="entry name" value="PROTEIN CBG18333"/>
    <property type="match status" value="1"/>
</dbReference>
<reference evidence="2 3" key="1">
    <citation type="submission" date="2019-09" db="EMBL/GenBank/DDBJ databases">
        <title>Bird 10,000 Genomes (B10K) Project - Family phase.</title>
        <authorList>
            <person name="Zhang G."/>
        </authorList>
    </citation>
    <scope>NUCLEOTIDE SEQUENCE [LARGE SCALE GENOMIC DNA]</scope>
    <source>
        <strain evidence="2">B10K-DU-001-24</strain>
        <tissue evidence="2">Muscle</tissue>
    </source>
</reference>
<dbReference type="GO" id="GO:0005737">
    <property type="term" value="C:cytoplasm"/>
    <property type="evidence" value="ECO:0007669"/>
    <property type="project" value="TreeGrafter"/>
</dbReference>
<dbReference type="OrthoDB" id="5978002at2759"/>
<gene>
    <name evidence="2" type="primary">Meioc_1</name>
    <name evidence="2" type="ORF">PSIHAE_R01448</name>
</gene>
<name>A0A7K9BXX8_9PICI</name>
<feature type="non-terminal residue" evidence="2">
    <location>
        <position position="889"/>
    </location>
</feature>
<dbReference type="EMBL" id="VWZI01007019">
    <property type="protein sequence ID" value="NXG44280.1"/>
    <property type="molecule type" value="Genomic_DNA"/>
</dbReference>
<protein>
    <submittedName>
        <fullName evidence="2">MEIOC protein</fullName>
    </submittedName>
</protein>
<accession>A0A7K9BXX8</accession>
<feature type="compositionally biased region" description="Polar residues" evidence="1">
    <location>
        <begin position="87"/>
        <end position="96"/>
    </location>
</feature>
<dbReference type="InterPro" id="IPR027963">
    <property type="entry name" value="MEIOC"/>
</dbReference>
<proteinExistence type="predicted"/>
<dbReference type="GO" id="GO:0048255">
    <property type="term" value="P:mRNA stabilization"/>
    <property type="evidence" value="ECO:0007669"/>
    <property type="project" value="TreeGrafter"/>
</dbReference>
<evidence type="ECO:0000313" key="3">
    <source>
        <dbReference type="Proteomes" id="UP000574528"/>
    </source>
</evidence>
<sequence length="889" mass="97157">LQPKVAFRGGSCCWSGAEAGGRLTDAFSSIMTGSASLYACYKSQNEENVEVPQTYASSLSMSEFSAPVDTSLLYTPWSTCGDEPKQPSASQISMKSRVQPERNDYGSETDLYGLVSDILEEQEKPQPYGAEGSCPSNFKSVWPVNAARIPEQQELLPESKRAAVGAASPQGFYGGEAVPGAEKQYLQRAEECYRGFGAVSLEEQCLYPARSDRAGGCGLQASEGPRMSPAYQNYPYIKSTFAPQAGCSEVIKDLGAEALPYGREKLAPKGADVQLHQKWAEPFLPQFHRYGEGTDYSRYPEYPHAAKAKPNKSTSCSLQETKLVNGTPEAPSLDAEPYAKLFQVKSGTQKKAEERIAEQQSFPFPRAAGLLPEKQFPNEASFCTDLGPKFEYGLKAFPPCPGAGDCANGAEKQPFPKSDLQNPEYCKPLPLFAGPANPAVGASVRPAWLNTQTKPAAPAQLQPPNPLVKRNHHLPALPKGSTHPNDLFQLPSSNLPFSSSSSSSLFPRYCQENPSFAPGLDLGYGSTERGRSAACLEVPIRAGEENLLEYLSEKKLKQPNGFCDSFSAQHLGIVDSLSKHRLQLKPPSERHELQGQKPADGWLQSMYQELMESQGQFPLGQGNGDPLSCLQAPSLPSSFLMEDLRRSQQLGSGAFPLRSPRLFGHSVLPLLEPPDLLSHEDVKRFYPFLNKKMCVGSSAAAFVPPFAVPRQVKSRCGPASELHLRLEECYEQWKALEKERKKTESALAKNFQGKKVSSANNIPIPRLPSNPSRVDRLIVDQLREQARVVTLLRKMERLRSSPLHANIATALDKHLELVHLVQARRKDELVNASSRQRQGAPRCQDDRGVLALALAVGELSAATRRARSTLWCALQMTLPKPAAGKAAAA</sequence>
<dbReference type="Proteomes" id="UP000574528">
    <property type="component" value="Unassembled WGS sequence"/>
</dbReference>
<dbReference type="GO" id="GO:0007141">
    <property type="term" value="P:male meiosis I"/>
    <property type="evidence" value="ECO:0007669"/>
    <property type="project" value="TreeGrafter"/>
</dbReference>
<dbReference type="Pfam" id="PF15189">
    <property type="entry name" value="MEIOC"/>
    <property type="match status" value="1"/>
</dbReference>
<keyword evidence="3" id="KW-1185">Reference proteome</keyword>
<dbReference type="AlphaFoldDB" id="A0A7K9BXX8"/>
<organism evidence="2 3">
    <name type="scientific">Psilopogon haemacephalus</name>
    <name type="common">coppersmith barbet</name>
    <dbReference type="NCBI Taxonomy" id="2585815"/>
    <lineage>
        <taxon>Eukaryota</taxon>
        <taxon>Metazoa</taxon>
        <taxon>Chordata</taxon>
        <taxon>Craniata</taxon>
        <taxon>Vertebrata</taxon>
        <taxon>Euteleostomi</taxon>
        <taxon>Archelosauria</taxon>
        <taxon>Archosauria</taxon>
        <taxon>Dinosauria</taxon>
        <taxon>Saurischia</taxon>
        <taxon>Theropoda</taxon>
        <taxon>Coelurosauria</taxon>
        <taxon>Aves</taxon>
        <taxon>Neognathae</taxon>
        <taxon>Neoaves</taxon>
        <taxon>Telluraves</taxon>
        <taxon>Coraciimorphae</taxon>
        <taxon>Piciformes</taxon>
        <taxon>Megalaimidae</taxon>
        <taxon>Psilopogon</taxon>
    </lineage>
</organism>
<dbReference type="PANTHER" id="PTHR33861:SF3">
    <property type="entry name" value="MEIOSIS-SPECIFIC COILED-COIL DOMAIN-CONTAINING PROTEIN MEIOC"/>
    <property type="match status" value="1"/>
</dbReference>
<evidence type="ECO:0000256" key="1">
    <source>
        <dbReference type="SAM" id="MobiDB-lite"/>
    </source>
</evidence>
<feature type="region of interest" description="Disordered" evidence="1">
    <location>
        <begin position="456"/>
        <end position="492"/>
    </location>
</feature>
<dbReference type="GO" id="GO:0005634">
    <property type="term" value="C:nucleus"/>
    <property type="evidence" value="ECO:0007669"/>
    <property type="project" value="TreeGrafter"/>
</dbReference>
<feature type="region of interest" description="Disordered" evidence="1">
    <location>
        <begin position="80"/>
        <end position="105"/>
    </location>
</feature>
<feature type="non-terminal residue" evidence="2">
    <location>
        <position position="1"/>
    </location>
</feature>
<dbReference type="GO" id="GO:0007144">
    <property type="term" value="P:female meiosis I"/>
    <property type="evidence" value="ECO:0007669"/>
    <property type="project" value="TreeGrafter"/>
</dbReference>